<feature type="transmembrane region" description="Helical" evidence="6">
    <location>
        <begin position="352"/>
        <end position="380"/>
    </location>
</feature>
<dbReference type="Proteomes" id="UP000485058">
    <property type="component" value="Unassembled WGS sequence"/>
</dbReference>
<evidence type="ECO:0000256" key="5">
    <source>
        <dbReference type="ARBA" id="ARBA00023136"/>
    </source>
</evidence>
<feature type="transmembrane region" description="Helical" evidence="6">
    <location>
        <begin position="233"/>
        <end position="253"/>
    </location>
</feature>
<organism evidence="8 9">
    <name type="scientific">Haematococcus lacustris</name>
    <name type="common">Green alga</name>
    <name type="synonym">Haematococcus pluvialis</name>
    <dbReference type="NCBI Taxonomy" id="44745"/>
    <lineage>
        <taxon>Eukaryota</taxon>
        <taxon>Viridiplantae</taxon>
        <taxon>Chlorophyta</taxon>
        <taxon>core chlorophytes</taxon>
        <taxon>Chlorophyceae</taxon>
        <taxon>CS clade</taxon>
        <taxon>Chlamydomonadales</taxon>
        <taxon>Haematococcaceae</taxon>
        <taxon>Haematococcus</taxon>
    </lineage>
</organism>
<dbReference type="GO" id="GO:0005886">
    <property type="term" value="C:plasma membrane"/>
    <property type="evidence" value="ECO:0007669"/>
    <property type="project" value="TreeGrafter"/>
</dbReference>
<feature type="transmembrane region" description="Helical" evidence="6">
    <location>
        <begin position="613"/>
        <end position="630"/>
    </location>
</feature>
<dbReference type="GO" id="GO:0015171">
    <property type="term" value="F:amino acid transmembrane transporter activity"/>
    <property type="evidence" value="ECO:0007669"/>
    <property type="project" value="TreeGrafter"/>
</dbReference>
<sequence length="670" mass="72981">MSLRDVVGFGSVAEYVGAGFFSSTDKWLTFPRTVTRRFFKTKTLAAMQEDTQETSSEPLKKTLGALDLTCLGVGFMCGAATDNYDKLLFISATLFHTCAGIFVTPGYIASALTGPALFVSYLIAAGSAFLSSFCYAEFTVSIPMAGAAYNYIYSTLGEMIAWVTVSNLILEYILANAAVARGFAPYLALLFNKPSSYFIRSWNGYRLDGWSCGLTLFLTSLLCYGIKESATANTIITIVHVVIMIFIIIAGLTKAKKANFQPFVKAGASWKNIFNGAAVSFFSFIGFDAIATTAEEMKDPARDMPIGILGAMSIVTAIYAMMCVTLSLMIPNGSIDSSAAFAAAFDTVGMQWAKYIVCIGALMGIFTGVMIGILGAARILTGCCRERMLPPILAWVSKSRQTPYVATIAIGMCRCGVLHMAAPEAHCYDLLHRHALPTALLSYSPTSTVLPAVCLQWRYCSLQRFCGAGQYDQHRHLHCLLLCGCWSALVPMQCAWQDHLQGPVPAAAAHLCHHRLLPGLYPVLGPANVAGYDYNDSYVDPIPAGPDNQQQYKWLIAMAVMTLASTISMAVFCKQDFVPAGYKVPLFPGIPAASIFVNTFLLGQLDQKSYERFGWWTLAATCLYLFYGMVCQEAHDKMLAHKLQSLPSVEPTKMLQHDQSVEVDAVKIVL</sequence>
<feature type="transmembrane region" description="Helical" evidence="6">
    <location>
        <begin position="584"/>
        <end position="601"/>
    </location>
</feature>
<dbReference type="Pfam" id="PF13520">
    <property type="entry name" value="AA_permease_2"/>
    <property type="match status" value="1"/>
</dbReference>
<keyword evidence="3 6" id="KW-0812">Transmembrane</keyword>
<evidence type="ECO:0000256" key="2">
    <source>
        <dbReference type="ARBA" id="ARBA00008572"/>
    </source>
</evidence>
<dbReference type="Gene3D" id="1.20.1740.10">
    <property type="entry name" value="Amino acid/polyamine transporter I"/>
    <property type="match status" value="1"/>
</dbReference>
<feature type="transmembrane region" description="Helical" evidence="6">
    <location>
        <begin position="116"/>
        <end position="138"/>
    </location>
</feature>
<dbReference type="Pfam" id="PF13906">
    <property type="entry name" value="AA_permease_C"/>
    <property type="match status" value="1"/>
</dbReference>
<evidence type="ECO:0000313" key="8">
    <source>
        <dbReference type="EMBL" id="GFH08147.1"/>
    </source>
</evidence>
<feature type="transmembrane region" description="Helical" evidence="6">
    <location>
        <begin position="554"/>
        <end position="572"/>
    </location>
</feature>
<evidence type="ECO:0000256" key="6">
    <source>
        <dbReference type="SAM" id="Phobius"/>
    </source>
</evidence>
<evidence type="ECO:0000259" key="7">
    <source>
        <dbReference type="Pfam" id="PF13906"/>
    </source>
</evidence>
<comment type="caution">
    <text evidence="8">The sequence shown here is derived from an EMBL/GenBank/DDBJ whole genome shotgun (WGS) entry which is preliminary data.</text>
</comment>
<dbReference type="InterPro" id="IPR002293">
    <property type="entry name" value="AA/rel_permease1"/>
</dbReference>
<proteinExistence type="inferred from homology"/>
<feature type="transmembrane region" description="Helical" evidence="6">
    <location>
        <begin position="207"/>
        <end position="226"/>
    </location>
</feature>
<dbReference type="AlphaFoldDB" id="A0A699YDH7"/>
<comment type="similarity">
    <text evidence="2">Belongs to the amino acid-polyamine-organocation (APC) superfamily. Cationic amino acid transporter (CAT) (TC 2.A.3.3) family.</text>
</comment>
<dbReference type="EMBL" id="BLLF01000140">
    <property type="protein sequence ID" value="GFH08147.1"/>
    <property type="molecule type" value="Genomic_DNA"/>
</dbReference>
<evidence type="ECO:0000313" key="9">
    <source>
        <dbReference type="Proteomes" id="UP000485058"/>
    </source>
</evidence>
<accession>A0A699YDH7</accession>
<feature type="transmembrane region" description="Helical" evidence="6">
    <location>
        <begin position="159"/>
        <end position="187"/>
    </location>
</feature>
<evidence type="ECO:0000256" key="4">
    <source>
        <dbReference type="ARBA" id="ARBA00022989"/>
    </source>
</evidence>
<evidence type="ECO:0000256" key="3">
    <source>
        <dbReference type="ARBA" id="ARBA00022692"/>
    </source>
</evidence>
<comment type="subcellular location">
    <subcellularLocation>
        <location evidence="1">Membrane</location>
        <topology evidence="1">Multi-pass membrane protein</topology>
    </subcellularLocation>
</comment>
<reference evidence="8 9" key="1">
    <citation type="submission" date="2020-02" db="EMBL/GenBank/DDBJ databases">
        <title>Draft genome sequence of Haematococcus lacustris strain NIES-144.</title>
        <authorList>
            <person name="Morimoto D."/>
            <person name="Nakagawa S."/>
            <person name="Yoshida T."/>
            <person name="Sawayama S."/>
        </authorList>
    </citation>
    <scope>NUCLEOTIDE SEQUENCE [LARGE SCALE GENOMIC DNA]</scope>
    <source>
        <strain evidence="8 9">NIES-144</strain>
    </source>
</reference>
<feature type="domain" description="Cationic amino acid transporter C-terminal" evidence="7">
    <location>
        <begin position="582"/>
        <end position="629"/>
    </location>
</feature>
<keyword evidence="9" id="KW-1185">Reference proteome</keyword>
<feature type="transmembrane region" description="Helical" evidence="6">
    <location>
        <begin position="87"/>
        <end position="110"/>
    </location>
</feature>
<name>A0A699YDH7_HAELA</name>
<dbReference type="InterPro" id="IPR029485">
    <property type="entry name" value="CAT_C"/>
</dbReference>
<keyword evidence="4 6" id="KW-1133">Transmembrane helix</keyword>
<protein>
    <submittedName>
        <fullName evidence="8">AA_permease_C domain-containing protein</fullName>
    </submittedName>
</protein>
<dbReference type="PANTHER" id="PTHR43243">
    <property type="entry name" value="INNER MEMBRANE TRANSPORTER YGJI-RELATED"/>
    <property type="match status" value="1"/>
</dbReference>
<gene>
    <name evidence="8" type="ORF">HaLaN_03062</name>
</gene>
<keyword evidence="5 6" id="KW-0472">Membrane</keyword>
<feature type="transmembrane region" description="Helical" evidence="6">
    <location>
        <begin position="306"/>
        <end position="332"/>
    </location>
</feature>
<feature type="transmembrane region" description="Helical" evidence="6">
    <location>
        <begin position="273"/>
        <end position="294"/>
    </location>
</feature>
<evidence type="ECO:0000256" key="1">
    <source>
        <dbReference type="ARBA" id="ARBA00004141"/>
    </source>
</evidence>
<dbReference type="PANTHER" id="PTHR43243:SF41">
    <property type="entry name" value="CATIONIC AMINO ACID TRANSPORTER 7, CHLOROPLASTIC"/>
    <property type="match status" value="1"/>
</dbReference>